<feature type="compositionally biased region" description="Basic and acidic residues" evidence="2">
    <location>
        <begin position="118"/>
        <end position="136"/>
    </location>
</feature>
<accession>A0A9K3PQB4</accession>
<dbReference type="GO" id="GO:0031207">
    <property type="term" value="C:Sec62/Sec63 complex"/>
    <property type="evidence" value="ECO:0007669"/>
    <property type="project" value="TreeGrafter"/>
</dbReference>
<dbReference type="Proteomes" id="UP000693970">
    <property type="component" value="Unassembled WGS sequence"/>
</dbReference>
<protein>
    <submittedName>
        <fullName evidence="4">Uncharacterized protein</fullName>
    </submittedName>
</protein>
<dbReference type="AlphaFoldDB" id="A0A9K3PQB4"/>
<feature type="region of interest" description="Disordered" evidence="2">
    <location>
        <begin position="118"/>
        <end position="150"/>
    </location>
</feature>
<reference evidence="4" key="1">
    <citation type="journal article" date="2021" name="Sci. Rep.">
        <title>Diploid genomic architecture of Nitzschia inconspicua, an elite biomass production diatom.</title>
        <authorList>
            <person name="Oliver A."/>
            <person name="Podell S."/>
            <person name="Pinowska A."/>
            <person name="Traller J.C."/>
            <person name="Smith S.R."/>
            <person name="McClure R."/>
            <person name="Beliaev A."/>
            <person name="Bohutskyi P."/>
            <person name="Hill E.A."/>
            <person name="Rabines A."/>
            <person name="Zheng H."/>
            <person name="Allen L.Z."/>
            <person name="Kuo A."/>
            <person name="Grigoriev I.V."/>
            <person name="Allen A.E."/>
            <person name="Hazlebeck D."/>
            <person name="Allen E.E."/>
        </authorList>
    </citation>
    <scope>NUCLEOTIDE SEQUENCE</scope>
    <source>
        <strain evidence="4">Hildebrandi</strain>
    </source>
</reference>
<dbReference type="GO" id="GO:0006620">
    <property type="term" value="P:post-translational protein targeting to endoplasmic reticulum membrane"/>
    <property type="evidence" value="ECO:0007669"/>
    <property type="project" value="TreeGrafter"/>
</dbReference>
<dbReference type="GO" id="GO:0006614">
    <property type="term" value="P:SRP-dependent cotranslational protein targeting to membrane"/>
    <property type="evidence" value="ECO:0007669"/>
    <property type="project" value="TreeGrafter"/>
</dbReference>
<dbReference type="GO" id="GO:0003723">
    <property type="term" value="F:RNA binding"/>
    <property type="evidence" value="ECO:0007669"/>
    <property type="project" value="TreeGrafter"/>
</dbReference>
<evidence type="ECO:0000256" key="2">
    <source>
        <dbReference type="SAM" id="MobiDB-lite"/>
    </source>
</evidence>
<reference evidence="4" key="2">
    <citation type="submission" date="2021-04" db="EMBL/GenBank/DDBJ databases">
        <authorList>
            <person name="Podell S."/>
        </authorList>
    </citation>
    <scope>NUCLEOTIDE SEQUENCE</scope>
    <source>
        <strain evidence="4">Hildebrandi</strain>
    </source>
</reference>
<feature type="compositionally biased region" description="Low complexity" evidence="2">
    <location>
        <begin position="137"/>
        <end position="146"/>
    </location>
</feature>
<keyword evidence="3" id="KW-0812">Transmembrane</keyword>
<dbReference type="OrthoDB" id="10250354at2759"/>
<name>A0A9K3PQB4_9STRA</name>
<dbReference type="PANTHER" id="PTHR24075:SF0">
    <property type="entry name" value="TRANSLOCATION PROTEIN SEC63 HOMOLOG"/>
    <property type="match status" value="1"/>
</dbReference>
<keyword evidence="5" id="KW-1185">Reference proteome</keyword>
<dbReference type="EMBL" id="JAGRRH010000017">
    <property type="protein sequence ID" value="KAG7353324.1"/>
    <property type="molecule type" value="Genomic_DNA"/>
</dbReference>
<feature type="coiled-coil region" evidence="1">
    <location>
        <begin position="167"/>
        <end position="194"/>
    </location>
</feature>
<keyword evidence="3" id="KW-0472">Membrane</keyword>
<dbReference type="GO" id="GO:0008320">
    <property type="term" value="F:protein transmembrane transporter activity"/>
    <property type="evidence" value="ECO:0007669"/>
    <property type="project" value="TreeGrafter"/>
</dbReference>
<keyword evidence="3" id="KW-1133">Transmembrane helix</keyword>
<evidence type="ECO:0000313" key="5">
    <source>
        <dbReference type="Proteomes" id="UP000693970"/>
    </source>
</evidence>
<keyword evidence="1" id="KW-0175">Coiled coil</keyword>
<evidence type="ECO:0000256" key="1">
    <source>
        <dbReference type="SAM" id="Coils"/>
    </source>
</evidence>
<gene>
    <name evidence="4" type="ORF">IV203_009373</name>
</gene>
<organism evidence="4 5">
    <name type="scientific">Nitzschia inconspicua</name>
    <dbReference type="NCBI Taxonomy" id="303405"/>
    <lineage>
        <taxon>Eukaryota</taxon>
        <taxon>Sar</taxon>
        <taxon>Stramenopiles</taxon>
        <taxon>Ochrophyta</taxon>
        <taxon>Bacillariophyta</taxon>
        <taxon>Bacillariophyceae</taxon>
        <taxon>Bacillariophycidae</taxon>
        <taxon>Bacillariales</taxon>
        <taxon>Bacillariaceae</taxon>
        <taxon>Nitzschia</taxon>
    </lineage>
</organism>
<comment type="caution">
    <text evidence="4">The sequence shown here is derived from an EMBL/GenBank/DDBJ whole genome shotgun (WGS) entry which is preliminary data.</text>
</comment>
<sequence>MSSSKEEFVEATEGSGNNGMLSSYVIAIIVGGLIAAAYYFLVLNKKKETGTDTKRKTKDVDVDDPVTTNTVSLQDITYIASKLNPDSTHLDILMAVASSPESIAWGLKAHLKRQNIVEERKEEDQKEAREKKKDSSANKSSSSNNSMFELDDEGWADEDEDMQDDEAKEKAKLAKKAEEEKRMAREELKKVNEKPKYVLEGLDDGVIGQIWVESTLSKSGVWPPPDMRFLDEMTFEYDGKQVSALDHPGLRRNLCHIAGRTNSILLNSHPELLEAAAQQKIDQTYFRASQEFRQRCAILLEAALRTAIGLRNSKLAETIVETVSIFKIGCKSPDQVDWFDGVMNKTYGTVPRLSISNVSIENPKYEEMAAGDTLVIHLDLGRQHAEAFTRQKIAMCQKQGLPPQVALQTYHEGWWYFLRGERLDGDVEGSVLEIKTDGILSQVDSADVDRFKKAKFDERLLIAWPMIVQNVAQKSGKVKIQFKAPPVPGKYKITVSVKSQDFLGADQEFSVEADLVDDKTVERKPKEEEPKEEDGKK</sequence>
<evidence type="ECO:0000256" key="3">
    <source>
        <dbReference type="SAM" id="Phobius"/>
    </source>
</evidence>
<dbReference type="PANTHER" id="PTHR24075">
    <property type="entry name" value="SEC63 DOMAIN-CONTAINING"/>
    <property type="match status" value="1"/>
</dbReference>
<feature type="transmembrane region" description="Helical" evidence="3">
    <location>
        <begin position="20"/>
        <end position="41"/>
    </location>
</feature>
<evidence type="ECO:0000313" key="4">
    <source>
        <dbReference type="EMBL" id="KAG7353324.1"/>
    </source>
</evidence>
<proteinExistence type="predicted"/>